<keyword evidence="3" id="KW-1185">Reference proteome</keyword>
<dbReference type="EMBL" id="BMYO01000007">
    <property type="protein sequence ID" value="GHD66025.1"/>
    <property type="molecule type" value="Genomic_DNA"/>
</dbReference>
<feature type="chain" id="PRO_5047441383" evidence="1">
    <location>
        <begin position="26"/>
        <end position="262"/>
    </location>
</feature>
<feature type="signal peptide" evidence="1">
    <location>
        <begin position="1"/>
        <end position="25"/>
    </location>
</feature>
<reference evidence="3" key="1">
    <citation type="journal article" date="2019" name="Int. J. Syst. Evol. Microbiol.">
        <title>The Global Catalogue of Microorganisms (GCM) 10K type strain sequencing project: providing services to taxonomists for standard genome sequencing and annotation.</title>
        <authorList>
            <consortium name="The Broad Institute Genomics Platform"/>
            <consortium name="The Broad Institute Genome Sequencing Center for Infectious Disease"/>
            <person name="Wu L."/>
            <person name="Ma J."/>
        </authorList>
    </citation>
    <scope>NUCLEOTIDE SEQUENCE [LARGE SCALE GENOMIC DNA]</scope>
    <source>
        <strain evidence="3">KCTC 23701</strain>
    </source>
</reference>
<gene>
    <name evidence="2" type="ORF">GCM10007350_27570</name>
</gene>
<accession>A0ABQ3H2Y6</accession>
<evidence type="ECO:0000256" key="1">
    <source>
        <dbReference type="SAM" id="SignalP"/>
    </source>
</evidence>
<organism evidence="2 3">
    <name type="scientific">Jeongeupia chitinilytica</name>
    <dbReference type="NCBI Taxonomy" id="1041641"/>
    <lineage>
        <taxon>Bacteria</taxon>
        <taxon>Pseudomonadati</taxon>
        <taxon>Pseudomonadota</taxon>
        <taxon>Betaproteobacteria</taxon>
        <taxon>Neisseriales</taxon>
        <taxon>Chitinibacteraceae</taxon>
        <taxon>Jeongeupia</taxon>
    </lineage>
</organism>
<proteinExistence type="predicted"/>
<sequence>MNRYRLPLAALLTSALALNPLLAVASPAFNTDTLIGTRSDTAEQILQNNGYRQVHTENGSDRNWVSWWNGDRQDCLVTSVKNDRYVAVQPTIAHECQQYASSGGIGKGTALALAAGAAALIGGVALYNHNKHHHDGNNDQANQNDYDLGYQDGLNNRTSSNGGDAYTSGYNAGIDEYNRQHAGRHHRHGRDAYVDVSDLVGVRASYAESDLTSRGFRNIDGSKGWHNAYTTWWNPRANECVQVVTRDGRYDRVNVVDANHCA</sequence>
<protein>
    <submittedName>
        <fullName evidence="2">Uncharacterized protein</fullName>
    </submittedName>
</protein>
<evidence type="ECO:0000313" key="2">
    <source>
        <dbReference type="EMBL" id="GHD66025.1"/>
    </source>
</evidence>
<evidence type="ECO:0000313" key="3">
    <source>
        <dbReference type="Proteomes" id="UP000604737"/>
    </source>
</evidence>
<dbReference type="RefSeq" id="WP_189461477.1">
    <property type="nucleotide sequence ID" value="NZ_BMYO01000007.1"/>
</dbReference>
<name>A0ABQ3H2Y6_9NEIS</name>
<dbReference type="Proteomes" id="UP000604737">
    <property type="component" value="Unassembled WGS sequence"/>
</dbReference>
<comment type="caution">
    <text evidence="2">The sequence shown here is derived from an EMBL/GenBank/DDBJ whole genome shotgun (WGS) entry which is preliminary data.</text>
</comment>
<keyword evidence="1" id="KW-0732">Signal</keyword>